<evidence type="ECO:0000313" key="2">
    <source>
        <dbReference type="EMBL" id="CAF2225168.1"/>
    </source>
</evidence>
<gene>
    <name evidence="2" type="ORF">WKI299_LOCUS35724</name>
</gene>
<comment type="caution">
    <text evidence="2">The sequence shown here is derived from an EMBL/GenBank/DDBJ whole genome shotgun (WGS) entry which is preliminary data.</text>
</comment>
<dbReference type="EMBL" id="CAJNRF010017204">
    <property type="protein sequence ID" value="CAF2225168.1"/>
    <property type="molecule type" value="Genomic_DNA"/>
</dbReference>
<sequence>MHPSHPRVLPPQVEEVETVEVVIEVEPAVPTANAKTLRRRQNRQRKAATKAAAKRSAPRTSGPYHQRSFKRSVHHRLNDSRWTTTSSMVQSSGPSTSFANQQWGAGHFPPSMPSASTPVQPPIPPPEQWTIADHNRAISLATDRLMTDAAKEHLDDVKALVRIARKRGMAAAEAGEIREVELMGKQWTSNAMVTLNAPNPNEAIPFPELIGTLPRNPLP</sequence>
<protein>
    <submittedName>
        <fullName evidence="2">Uncharacterized protein</fullName>
    </submittedName>
</protein>
<proteinExistence type="predicted"/>
<feature type="compositionally biased region" description="Basic residues" evidence="1">
    <location>
        <begin position="36"/>
        <end position="57"/>
    </location>
</feature>
<dbReference type="AlphaFoldDB" id="A0A816ZUL8"/>
<name>A0A816ZUL8_9BILA</name>
<reference evidence="2" key="1">
    <citation type="submission" date="2021-02" db="EMBL/GenBank/DDBJ databases">
        <authorList>
            <person name="Nowell W R."/>
        </authorList>
    </citation>
    <scope>NUCLEOTIDE SEQUENCE</scope>
</reference>
<evidence type="ECO:0000313" key="3">
    <source>
        <dbReference type="Proteomes" id="UP000663856"/>
    </source>
</evidence>
<organism evidence="2 3">
    <name type="scientific">Rotaria magnacalcarata</name>
    <dbReference type="NCBI Taxonomy" id="392030"/>
    <lineage>
        <taxon>Eukaryota</taxon>
        <taxon>Metazoa</taxon>
        <taxon>Spiralia</taxon>
        <taxon>Gnathifera</taxon>
        <taxon>Rotifera</taxon>
        <taxon>Eurotatoria</taxon>
        <taxon>Bdelloidea</taxon>
        <taxon>Philodinida</taxon>
        <taxon>Philodinidae</taxon>
        <taxon>Rotaria</taxon>
    </lineage>
</organism>
<evidence type="ECO:0000256" key="1">
    <source>
        <dbReference type="SAM" id="MobiDB-lite"/>
    </source>
</evidence>
<feature type="compositionally biased region" description="Polar residues" evidence="1">
    <location>
        <begin position="80"/>
        <end position="97"/>
    </location>
</feature>
<dbReference type="Proteomes" id="UP000663856">
    <property type="component" value="Unassembled WGS sequence"/>
</dbReference>
<accession>A0A816ZUL8</accession>
<feature type="region of interest" description="Disordered" evidence="1">
    <location>
        <begin position="27"/>
        <end position="97"/>
    </location>
</feature>